<dbReference type="NCBIfam" id="TIGR00416">
    <property type="entry name" value="sms"/>
    <property type="match status" value="1"/>
</dbReference>
<evidence type="ECO:0000256" key="4">
    <source>
        <dbReference type="ARBA" id="ARBA00022771"/>
    </source>
</evidence>
<evidence type="ECO:0000256" key="5">
    <source>
        <dbReference type="ARBA" id="ARBA00022801"/>
    </source>
</evidence>
<dbReference type="InterPro" id="IPR020568">
    <property type="entry name" value="Ribosomal_Su5_D2-typ_SF"/>
</dbReference>
<protein>
    <recommendedName>
        <fullName evidence="11 12">DNA repair protein RadA</fullName>
    </recommendedName>
</protein>
<keyword evidence="2 11" id="KW-0547">Nucleotide-binding</keyword>
<comment type="function">
    <text evidence="11">Plays a role in repairing double-strand DNA breaks, probably involving stabilizing or processing branched DNA or blocked replication forks.</text>
</comment>
<evidence type="ECO:0000256" key="13">
    <source>
        <dbReference type="RuleBase" id="RU003555"/>
    </source>
</evidence>
<dbReference type="GO" id="GO:0003684">
    <property type="term" value="F:damaged DNA binding"/>
    <property type="evidence" value="ECO:0007669"/>
    <property type="project" value="InterPro"/>
</dbReference>
<comment type="similarity">
    <text evidence="11 13">Belongs to the RecA family. RadA subfamily.</text>
</comment>
<evidence type="ECO:0000256" key="7">
    <source>
        <dbReference type="ARBA" id="ARBA00022840"/>
    </source>
</evidence>
<keyword evidence="5" id="KW-0378">Hydrolase</keyword>
<dbReference type="GO" id="GO:0000725">
    <property type="term" value="P:recombinational repair"/>
    <property type="evidence" value="ECO:0007669"/>
    <property type="project" value="UniProtKB-UniRule"/>
</dbReference>
<comment type="caution">
    <text evidence="15">The sequence shown here is derived from an EMBL/GenBank/DDBJ whole genome shotgun (WGS) entry which is preliminary data.</text>
</comment>
<feature type="short sequence motif" description="RadA KNRFG motif" evidence="11">
    <location>
        <begin position="247"/>
        <end position="251"/>
    </location>
</feature>
<dbReference type="SUPFAM" id="SSF54211">
    <property type="entry name" value="Ribosomal protein S5 domain 2-like"/>
    <property type="match status" value="1"/>
</dbReference>
<dbReference type="PANTHER" id="PTHR32472">
    <property type="entry name" value="DNA REPAIR PROTEIN RADA"/>
    <property type="match status" value="1"/>
</dbReference>
<dbReference type="PANTHER" id="PTHR32472:SF10">
    <property type="entry name" value="DNA REPAIR PROTEIN RADA-LIKE PROTEIN"/>
    <property type="match status" value="1"/>
</dbReference>
<comment type="function">
    <text evidence="13">DNA-dependent ATPase involved in processing of recombination intermediates, plays a role in repairing DNA breaks. Stimulates the branch migration of RecA-mediated strand transfer reactions, allowing the 3' invading strand to extend heteroduplex DNA faster. Binds ssDNA in the presence of ADP but not other nucleotides, has ATPase activity that is stimulated by ssDNA and various branched DNA structures, but inhibited by SSB. Does not have RecA's homology-searching function.</text>
</comment>
<dbReference type="HAMAP" id="MF_01498">
    <property type="entry name" value="RadA_bact"/>
    <property type="match status" value="1"/>
</dbReference>
<evidence type="ECO:0000256" key="11">
    <source>
        <dbReference type="HAMAP-Rule" id="MF_01498"/>
    </source>
</evidence>
<evidence type="ECO:0000313" key="15">
    <source>
        <dbReference type="EMBL" id="HHS01338.1"/>
    </source>
</evidence>
<dbReference type="AlphaFoldDB" id="A0A7C5Z7K5"/>
<dbReference type="Pfam" id="PF13541">
    <property type="entry name" value="ChlI"/>
    <property type="match status" value="1"/>
</dbReference>
<proteinExistence type="inferred from homology"/>
<dbReference type="PRINTS" id="PR01874">
    <property type="entry name" value="DNAREPAIRADA"/>
</dbReference>
<keyword evidence="7 11" id="KW-0067">ATP-binding</keyword>
<dbReference type="InterPro" id="IPR041166">
    <property type="entry name" value="Rubredoxin_2"/>
</dbReference>
<sequence>MKIKNIYVCQECGFRTSKWLGRCPNCSSWDTFVLERVDQNKTETISASKENLAVLKLSNVSTKEERFFSGIEELDSVLGGGFVKGELILLGGEPGIGKSTLLLQVADILSRKIKVLYVSGEEGSNQLKLRAQRLGIEGNFDVVCETNFDLIKNIILGIKPEFVIIDSIQTMYVPENQSAPGSVTQVRDVTMQLLKISKTYNITAVIVGHVTKDGLIAGPRVLEHMVDCVLYFEGERFNTYRVIRAYKNRFGPTNQLGIFEMTDSGLVEVKNPSSIFLESSCNVEGVAIYSAIEGTRSILLEIQALTTPTSFGTPRRTVTGIDYNRCVMLCAVLEKKMGFALNVQDIYVNVAGGFKVSEPAADLAIVCAIASSYKGVPIGDTVLIGEVGLTGEIRGVSNIEKRLNEAKKLGFKRAIIPKRNMETIQSDGSIEVFGMSNIEEVLNFIF</sequence>
<keyword evidence="10 11" id="KW-0234">DNA repair</keyword>
<evidence type="ECO:0000256" key="8">
    <source>
        <dbReference type="ARBA" id="ARBA00023016"/>
    </source>
</evidence>
<evidence type="ECO:0000256" key="12">
    <source>
        <dbReference type="NCBIfam" id="TIGR00416"/>
    </source>
</evidence>
<keyword evidence="4 13" id="KW-0863">Zinc-finger</keyword>
<evidence type="ECO:0000256" key="2">
    <source>
        <dbReference type="ARBA" id="ARBA00022741"/>
    </source>
</evidence>
<dbReference type="GO" id="GO:0008270">
    <property type="term" value="F:zinc ion binding"/>
    <property type="evidence" value="ECO:0007669"/>
    <property type="project" value="UniProtKB-KW"/>
</dbReference>
<accession>A0A7C5Z7K5</accession>
<dbReference type="Pfam" id="PF13481">
    <property type="entry name" value="AAA_25"/>
    <property type="match status" value="1"/>
</dbReference>
<organism evidence="15">
    <name type="scientific">Caldicellulosiruptor owensensis</name>
    <dbReference type="NCBI Taxonomy" id="55205"/>
    <lineage>
        <taxon>Bacteria</taxon>
        <taxon>Bacillati</taxon>
        <taxon>Bacillota</taxon>
        <taxon>Bacillota incertae sedis</taxon>
        <taxon>Caldicellulosiruptorales</taxon>
        <taxon>Caldicellulosiruptoraceae</taxon>
        <taxon>Caldicellulosiruptor</taxon>
    </lineage>
</organism>
<dbReference type="SMART" id="SM00382">
    <property type="entry name" value="AAA"/>
    <property type="match status" value="1"/>
</dbReference>
<dbReference type="PROSITE" id="PS50162">
    <property type="entry name" value="RECA_2"/>
    <property type="match status" value="1"/>
</dbReference>
<keyword evidence="3 11" id="KW-0227">DNA damage</keyword>
<dbReference type="InterPro" id="IPR003593">
    <property type="entry name" value="AAA+_ATPase"/>
</dbReference>
<feature type="domain" description="RecA family profile 1" evidence="14">
    <location>
        <begin position="63"/>
        <end position="210"/>
    </location>
</feature>
<evidence type="ECO:0000259" key="14">
    <source>
        <dbReference type="PROSITE" id="PS50162"/>
    </source>
</evidence>
<dbReference type="FunFam" id="3.40.50.300:FF:000050">
    <property type="entry name" value="DNA repair protein RadA"/>
    <property type="match status" value="1"/>
</dbReference>
<evidence type="ECO:0000256" key="6">
    <source>
        <dbReference type="ARBA" id="ARBA00022833"/>
    </source>
</evidence>
<evidence type="ECO:0000256" key="3">
    <source>
        <dbReference type="ARBA" id="ARBA00022763"/>
    </source>
</evidence>
<gene>
    <name evidence="11 15" type="primary">radA</name>
    <name evidence="15" type="ORF">ENL71_02215</name>
</gene>
<comment type="domain">
    <text evidence="11">The middle region has homology to RecA with ATPase motifs including the RadA KNRFG motif, while the C-terminus is homologous to Lon protease.</text>
</comment>
<dbReference type="CDD" id="cd01121">
    <property type="entry name" value="RadA_SMS_N"/>
    <property type="match status" value="1"/>
</dbReference>
<keyword evidence="1 11" id="KW-0479">Metal-binding</keyword>
<dbReference type="GO" id="GO:0140664">
    <property type="term" value="F:ATP-dependent DNA damage sensor activity"/>
    <property type="evidence" value="ECO:0007669"/>
    <property type="project" value="InterPro"/>
</dbReference>
<dbReference type="Pfam" id="PF18073">
    <property type="entry name" value="Zn_ribbon_LapB"/>
    <property type="match status" value="1"/>
</dbReference>
<dbReference type="GO" id="GO:0016787">
    <property type="term" value="F:hydrolase activity"/>
    <property type="evidence" value="ECO:0007669"/>
    <property type="project" value="UniProtKB-KW"/>
</dbReference>
<feature type="binding site" evidence="11">
    <location>
        <begin position="92"/>
        <end position="99"/>
    </location>
    <ligand>
        <name>ATP</name>
        <dbReference type="ChEBI" id="CHEBI:30616"/>
    </ligand>
</feature>
<keyword evidence="8 11" id="KW-0346">Stress response</keyword>
<evidence type="ECO:0000256" key="10">
    <source>
        <dbReference type="ARBA" id="ARBA00023204"/>
    </source>
</evidence>
<dbReference type="InterPro" id="IPR027417">
    <property type="entry name" value="P-loop_NTPase"/>
</dbReference>
<reference evidence="15" key="1">
    <citation type="journal article" date="2020" name="mSystems">
        <title>Genome- and Community-Level Interaction Insights into Carbon Utilization and Element Cycling Functions of Hydrothermarchaeota in Hydrothermal Sediment.</title>
        <authorList>
            <person name="Zhou Z."/>
            <person name="Liu Y."/>
            <person name="Xu W."/>
            <person name="Pan J."/>
            <person name="Luo Z.H."/>
            <person name="Li M."/>
        </authorList>
    </citation>
    <scope>NUCLEOTIDE SEQUENCE [LARGE SCALE GENOMIC DNA]</scope>
    <source>
        <strain evidence="15">SpSt-102</strain>
    </source>
</reference>
<feature type="region of interest" description="Lon-protease-like" evidence="11">
    <location>
        <begin position="345"/>
        <end position="446"/>
    </location>
</feature>
<dbReference type="SUPFAM" id="SSF52540">
    <property type="entry name" value="P-loop containing nucleoside triphosphate hydrolases"/>
    <property type="match status" value="1"/>
</dbReference>
<dbReference type="InterPro" id="IPR014721">
    <property type="entry name" value="Ribsml_uS5_D2-typ_fold_subgr"/>
</dbReference>
<evidence type="ECO:0000256" key="9">
    <source>
        <dbReference type="ARBA" id="ARBA00023125"/>
    </source>
</evidence>
<keyword evidence="9 11" id="KW-0238">DNA-binding</keyword>
<dbReference type="EMBL" id="DRUZ01000030">
    <property type="protein sequence ID" value="HHS01338.1"/>
    <property type="molecule type" value="Genomic_DNA"/>
</dbReference>
<name>A0A7C5Z7K5_9FIRM</name>
<dbReference type="InterPro" id="IPR004504">
    <property type="entry name" value="DNA_repair_RadA"/>
</dbReference>
<evidence type="ECO:0000256" key="1">
    <source>
        <dbReference type="ARBA" id="ARBA00022723"/>
    </source>
</evidence>
<dbReference type="GO" id="GO:0005829">
    <property type="term" value="C:cytosol"/>
    <property type="evidence" value="ECO:0007669"/>
    <property type="project" value="TreeGrafter"/>
</dbReference>
<keyword evidence="6 13" id="KW-0862">Zinc</keyword>
<dbReference type="Gene3D" id="3.40.50.300">
    <property type="entry name" value="P-loop containing nucleotide triphosphate hydrolases"/>
    <property type="match status" value="1"/>
</dbReference>
<dbReference type="Gene3D" id="3.30.230.10">
    <property type="match status" value="1"/>
</dbReference>
<dbReference type="InterPro" id="IPR020588">
    <property type="entry name" value="RecA_ATP-bd"/>
</dbReference>
<dbReference type="GO" id="GO:0005524">
    <property type="term" value="F:ATP binding"/>
    <property type="evidence" value="ECO:0007669"/>
    <property type="project" value="UniProtKB-UniRule"/>
</dbReference>